<evidence type="ECO:0000313" key="1">
    <source>
        <dbReference type="EMBL" id="THU96561.1"/>
    </source>
</evidence>
<dbReference type="EMBL" id="ML179174">
    <property type="protein sequence ID" value="THU96561.1"/>
    <property type="molecule type" value="Genomic_DNA"/>
</dbReference>
<dbReference type="Proteomes" id="UP000297245">
    <property type="component" value="Unassembled WGS sequence"/>
</dbReference>
<name>A0A4S8M3R4_DENBC</name>
<reference evidence="1 2" key="1">
    <citation type="journal article" date="2019" name="Nat. Ecol. Evol.">
        <title>Megaphylogeny resolves global patterns of mushroom evolution.</title>
        <authorList>
            <person name="Varga T."/>
            <person name="Krizsan K."/>
            <person name="Foldi C."/>
            <person name="Dima B."/>
            <person name="Sanchez-Garcia M."/>
            <person name="Sanchez-Ramirez S."/>
            <person name="Szollosi G.J."/>
            <person name="Szarkandi J.G."/>
            <person name="Papp V."/>
            <person name="Albert L."/>
            <person name="Andreopoulos W."/>
            <person name="Angelini C."/>
            <person name="Antonin V."/>
            <person name="Barry K.W."/>
            <person name="Bougher N.L."/>
            <person name="Buchanan P."/>
            <person name="Buyck B."/>
            <person name="Bense V."/>
            <person name="Catcheside P."/>
            <person name="Chovatia M."/>
            <person name="Cooper J."/>
            <person name="Damon W."/>
            <person name="Desjardin D."/>
            <person name="Finy P."/>
            <person name="Geml J."/>
            <person name="Haridas S."/>
            <person name="Hughes K."/>
            <person name="Justo A."/>
            <person name="Karasinski D."/>
            <person name="Kautmanova I."/>
            <person name="Kiss B."/>
            <person name="Kocsube S."/>
            <person name="Kotiranta H."/>
            <person name="LaButti K.M."/>
            <person name="Lechner B.E."/>
            <person name="Liimatainen K."/>
            <person name="Lipzen A."/>
            <person name="Lukacs Z."/>
            <person name="Mihaltcheva S."/>
            <person name="Morgado L.N."/>
            <person name="Niskanen T."/>
            <person name="Noordeloos M.E."/>
            <person name="Ohm R.A."/>
            <person name="Ortiz-Santana B."/>
            <person name="Ovrebo C."/>
            <person name="Racz N."/>
            <person name="Riley R."/>
            <person name="Savchenko A."/>
            <person name="Shiryaev A."/>
            <person name="Soop K."/>
            <person name="Spirin V."/>
            <person name="Szebenyi C."/>
            <person name="Tomsovsky M."/>
            <person name="Tulloss R.E."/>
            <person name="Uehling J."/>
            <person name="Grigoriev I.V."/>
            <person name="Vagvolgyi C."/>
            <person name="Papp T."/>
            <person name="Martin F.M."/>
            <person name="Miettinen O."/>
            <person name="Hibbett D.S."/>
            <person name="Nagy L.G."/>
        </authorList>
    </citation>
    <scope>NUCLEOTIDE SEQUENCE [LARGE SCALE GENOMIC DNA]</scope>
    <source>
        <strain evidence="1 2">CBS 962.96</strain>
    </source>
</reference>
<organism evidence="1 2">
    <name type="scientific">Dendrothele bispora (strain CBS 962.96)</name>
    <dbReference type="NCBI Taxonomy" id="1314807"/>
    <lineage>
        <taxon>Eukaryota</taxon>
        <taxon>Fungi</taxon>
        <taxon>Dikarya</taxon>
        <taxon>Basidiomycota</taxon>
        <taxon>Agaricomycotina</taxon>
        <taxon>Agaricomycetes</taxon>
        <taxon>Agaricomycetidae</taxon>
        <taxon>Agaricales</taxon>
        <taxon>Agaricales incertae sedis</taxon>
        <taxon>Dendrothele</taxon>
    </lineage>
</organism>
<accession>A0A4S8M3R4</accession>
<evidence type="ECO:0000313" key="2">
    <source>
        <dbReference type="Proteomes" id="UP000297245"/>
    </source>
</evidence>
<protein>
    <submittedName>
        <fullName evidence="1">Uncharacterized protein</fullName>
    </submittedName>
</protein>
<dbReference type="AlphaFoldDB" id="A0A4S8M3R4"/>
<gene>
    <name evidence="1" type="ORF">K435DRAFT_858425</name>
</gene>
<dbReference type="OrthoDB" id="3257768at2759"/>
<proteinExistence type="predicted"/>
<sequence length="107" mass="12141">MPISLQVIATLPPTKAQVNAEELPLYFPSMLTSGQRKSELCRPELAEMEIKLRDDQKVKAAASTYRNAWKAKLALVGGNKNCVKWEELQDEHIVCMEDLQDIEKKNI</sequence>
<keyword evidence="2" id="KW-1185">Reference proteome</keyword>